<dbReference type="Pfam" id="PF03480">
    <property type="entry name" value="DctP"/>
    <property type="match status" value="1"/>
</dbReference>
<dbReference type="InterPro" id="IPR018389">
    <property type="entry name" value="DctP_fam"/>
</dbReference>
<keyword evidence="2 4" id="KW-0732">Signal</keyword>
<evidence type="ECO:0000256" key="1">
    <source>
        <dbReference type="ARBA" id="ARBA00004418"/>
    </source>
</evidence>
<dbReference type="OrthoDB" id="7822595at2"/>
<evidence type="ECO:0000313" key="6">
    <source>
        <dbReference type="Proteomes" id="UP000244932"/>
    </source>
</evidence>
<evidence type="ECO:0000256" key="2">
    <source>
        <dbReference type="ARBA" id="ARBA00022729"/>
    </source>
</evidence>
<protein>
    <submittedName>
        <fullName evidence="5">Outer membrane transporter protein TsaT</fullName>
    </submittedName>
</protein>
<feature type="chain" id="PRO_5015349707" evidence="4">
    <location>
        <begin position="23"/>
        <end position="342"/>
    </location>
</feature>
<dbReference type="GO" id="GO:0042597">
    <property type="term" value="C:periplasmic space"/>
    <property type="evidence" value="ECO:0007669"/>
    <property type="project" value="UniProtKB-SubCell"/>
</dbReference>
<reference evidence="5 6" key="1">
    <citation type="submission" date="2018-03" db="EMBL/GenBank/DDBJ databases">
        <authorList>
            <person name="Keele B.F."/>
        </authorList>
    </citation>
    <scope>NUCLEOTIDE SEQUENCE [LARGE SCALE GENOMIC DNA]</scope>
    <source>
        <strain evidence="5 6">CeCT 8812</strain>
    </source>
</reference>
<dbReference type="Gene3D" id="3.40.190.170">
    <property type="entry name" value="Bacterial extracellular solute-binding protein, family 7"/>
    <property type="match status" value="1"/>
</dbReference>
<evidence type="ECO:0000313" key="5">
    <source>
        <dbReference type="EMBL" id="SPF27941.1"/>
    </source>
</evidence>
<proteinExistence type="predicted"/>
<keyword evidence="6" id="KW-1185">Reference proteome</keyword>
<name>A0A2R8A6R2_9RHOB</name>
<feature type="signal peptide" evidence="4">
    <location>
        <begin position="1"/>
        <end position="22"/>
    </location>
</feature>
<dbReference type="RefSeq" id="WP_108780699.1">
    <property type="nucleotide sequence ID" value="NZ_OMKW01000001.1"/>
</dbReference>
<dbReference type="PANTHER" id="PTHR33376">
    <property type="match status" value="1"/>
</dbReference>
<dbReference type="GO" id="GO:0055085">
    <property type="term" value="P:transmembrane transport"/>
    <property type="evidence" value="ECO:0007669"/>
    <property type="project" value="InterPro"/>
</dbReference>
<comment type="subcellular location">
    <subcellularLocation>
        <location evidence="1">Periplasm</location>
    </subcellularLocation>
</comment>
<accession>A0A2R8A6R2</accession>
<gene>
    <name evidence="5" type="primary">tsaT_1</name>
    <name evidence="5" type="ORF">POI8812_00236</name>
</gene>
<organism evidence="5 6">
    <name type="scientific">Pontivivens insulae</name>
    <dbReference type="NCBI Taxonomy" id="1639689"/>
    <lineage>
        <taxon>Bacteria</taxon>
        <taxon>Pseudomonadati</taxon>
        <taxon>Pseudomonadota</taxon>
        <taxon>Alphaproteobacteria</taxon>
        <taxon>Rhodobacterales</taxon>
        <taxon>Paracoccaceae</taxon>
        <taxon>Pontivivens</taxon>
    </lineage>
</organism>
<dbReference type="InterPro" id="IPR038404">
    <property type="entry name" value="TRAP_DctP_sf"/>
</dbReference>
<evidence type="ECO:0000256" key="3">
    <source>
        <dbReference type="ARBA" id="ARBA00022764"/>
    </source>
</evidence>
<dbReference type="EMBL" id="OMKW01000001">
    <property type="protein sequence ID" value="SPF27941.1"/>
    <property type="molecule type" value="Genomic_DNA"/>
</dbReference>
<evidence type="ECO:0000256" key="4">
    <source>
        <dbReference type="SAM" id="SignalP"/>
    </source>
</evidence>
<sequence>MMLVARMCLLAAIGLGVQPAAADVEILFNRSEVPGSPINWKIIDRWQSRIEHQTEGRVSFVTPVESLAPAADQLDLMASGGADGAYVFNGFLEETQPLIQLSMTPMTSGSAESSAVALWRVYERYFSDLVEFEGAELMGFVAAPPTQMWSLTRYALDDISDFDGRPVYTLAGAPASAARMLGAEPTDIGTRSTRDAFGDGVLEAALSMSATDVLTHRVLESVTSMTQVPGGVFTPTYSILLSDRVWNQISPEDQDIIRTLSGEALARRSAAWDIEEYAAQIKLRELDVDIRTAQLLLEAELQDRWKQAFWESWITRAVDAGANGFAALDAYFIEIEEIAQDS</sequence>
<dbReference type="AlphaFoldDB" id="A0A2R8A6R2"/>
<dbReference type="Proteomes" id="UP000244932">
    <property type="component" value="Unassembled WGS sequence"/>
</dbReference>
<keyword evidence="3" id="KW-0574">Periplasm</keyword>
<dbReference type="PANTHER" id="PTHR33376:SF15">
    <property type="entry name" value="BLL6794 PROTEIN"/>
    <property type="match status" value="1"/>
</dbReference>